<dbReference type="SUPFAM" id="SSF55961">
    <property type="entry name" value="Bet v1-like"/>
    <property type="match status" value="1"/>
</dbReference>
<accession>A0A498HYG4</accession>
<dbReference type="Pfam" id="PF07743">
    <property type="entry name" value="HSCB_C"/>
    <property type="match status" value="1"/>
</dbReference>
<dbReference type="InterPro" id="IPR036386">
    <property type="entry name" value="HscB_C_sf"/>
</dbReference>
<evidence type="ECO:0000256" key="3">
    <source>
        <dbReference type="ARBA" id="ARBA00010476"/>
    </source>
</evidence>
<dbReference type="FunFam" id="1.10.287.110:FF:000082">
    <property type="entry name" value="Iron-sulfur cluster co-chaperone protein HscB, mitochondrial"/>
    <property type="match status" value="1"/>
</dbReference>
<evidence type="ECO:0000313" key="9">
    <source>
        <dbReference type="EMBL" id="RXH76426.1"/>
    </source>
</evidence>
<protein>
    <recommendedName>
        <fullName evidence="8">J domain-containing protein</fullName>
    </recommendedName>
</protein>
<dbReference type="GO" id="GO:0005739">
    <property type="term" value="C:mitochondrion"/>
    <property type="evidence" value="ECO:0007669"/>
    <property type="project" value="UniProtKB-SubCell"/>
</dbReference>
<dbReference type="Gene3D" id="1.20.1280.20">
    <property type="entry name" value="HscB, C-terminal domain"/>
    <property type="match status" value="1"/>
</dbReference>
<organism evidence="9 10">
    <name type="scientific">Malus domestica</name>
    <name type="common">Apple</name>
    <name type="synonym">Pyrus malus</name>
    <dbReference type="NCBI Taxonomy" id="3750"/>
    <lineage>
        <taxon>Eukaryota</taxon>
        <taxon>Viridiplantae</taxon>
        <taxon>Streptophyta</taxon>
        <taxon>Embryophyta</taxon>
        <taxon>Tracheophyta</taxon>
        <taxon>Spermatophyta</taxon>
        <taxon>Magnoliopsida</taxon>
        <taxon>eudicotyledons</taxon>
        <taxon>Gunneridae</taxon>
        <taxon>Pentapetalae</taxon>
        <taxon>rosids</taxon>
        <taxon>fabids</taxon>
        <taxon>Rosales</taxon>
        <taxon>Rosaceae</taxon>
        <taxon>Amygdaloideae</taxon>
        <taxon>Maleae</taxon>
        <taxon>Malus</taxon>
    </lineage>
</organism>
<dbReference type="GO" id="GO:0051087">
    <property type="term" value="F:protein-folding chaperone binding"/>
    <property type="evidence" value="ECO:0007669"/>
    <property type="project" value="InterPro"/>
</dbReference>
<dbReference type="NCBIfam" id="TIGR00714">
    <property type="entry name" value="hscB"/>
    <property type="match status" value="1"/>
</dbReference>
<dbReference type="PROSITE" id="PS50076">
    <property type="entry name" value="DNAJ_2"/>
    <property type="match status" value="1"/>
</dbReference>
<dbReference type="PANTHER" id="PTHR34560:SF1">
    <property type="entry name" value="START DOMAIN-CONTAINING PROTEIN"/>
    <property type="match status" value="1"/>
</dbReference>
<sequence length="882" mass="99316">MEKPRKITQYRERLDRTLASPSLTDKEALKTLVKNQLIRSKENENEGCSENEVEEKTAEVSNLLDMLRSASFVDDKGLNTRETTTQPEWKLKQDNEEFRVMYREGIEGSPFHTLLAEGYVDGPVDVCLCISWESDLYKKWWPQSTVPTFKVLSTKCLQKVRIGEQISLVRMKIPWPLSPREVAVYYFMFEYFQDDLIVVLLKSISDLESIDGTHCPINEATAGSKDAVMIDLVGGFALQKVTNERSYFRTIASMDIKMDFVPPSLINFISRQLIGSGFKLYQKVVSSKLNCNEDYSKVLSGPLYSRIREALYSHNESNGALEENKLHSDTFCLSEEHLEKDKTDESLVVVDQKVDNDDPAIEAAPDDAQVNLASEAASEVAQVIGGSSFGEIEEVESEESRQVEVQTPNRVAERDHVNGKRNVLISSEVEQALKTLEKVIYKVRQNGSNAQIQSSSGFTNGIPPKENDVGNPKYLEGGVCGSGEHVLEVSKEVETTLPKSARNSNAGSNSLSKDVHPNRIVPTSLEQELSISYDSNQVALRSSKDGTAEVPVVDHIMHRTDQMNSETNGDHGSSPSRTTKSRQHGAQRSCMLQRMSNKKLLAPLSAILRRTLTPTTTLFTFNSSRNFQSPAFFSPKVETDRRLFPLGRFDFPGDHRIPGKCFVSSQSVEEADAKCWNCSASGADTVPFLLCSSCRCIQPVDQSLDYFQIFGLERKYDSKVDDLEGKYKAWQKKLHPDLVHTKSEKEREYAAEQSARVIDAYRTLSQPLARAIYMMKLEGVDVDEEETLSESDLLTEILEIREAVEEAADSQALDEIQSQMKEKLKHWSDAFANAFHSRNFGEALKAIRRMTYYERVNESVVKKQLLGSQTVVLEQTKFNCMI</sequence>
<feature type="domain" description="J" evidence="8">
    <location>
        <begin position="705"/>
        <end position="777"/>
    </location>
</feature>
<comment type="subcellular location">
    <subcellularLocation>
        <location evidence="2">Cytoplasm</location>
    </subcellularLocation>
    <subcellularLocation>
        <location evidence="1">Mitochondrion</location>
    </subcellularLocation>
</comment>
<dbReference type="InterPro" id="IPR009073">
    <property type="entry name" value="HscB_oligo_C"/>
</dbReference>
<dbReference type="Proteomes" id="UP000290289">
    <property type="component" value="Chromosome 14"/>
</dbReference>
<dbReference type="HAMAP" id="MF_00682">
    <property type="entry name" value="HscB"/>
    <property type="match status" value="1"/>
</dbReference>
<dbReference type="SUPFAM" id="SSF47144">
    <property type="entry name" value="HSC20 (HSCB), C-terminal oligomerisation domain"/>
    <property type="match status" value="1"/>
</dbReference>
<dbReference type="GO" id="GO:0051259">
    <property type="term" value="P:protein complex oligomerization"/>
    <property type="evidence" value="ECO:0007669"/>
    <property type="project" value="InterPro"/>
</dbReference>
<evidence type="ECO:0000256" key="7">
    <source>
        <dbReference type="SAM" id="MobiDB-lite"/>
    </source>
</evidence>
<name>A0A498HYG4_MALDO</name>
<evidence type="ECO:0000256" key="4">
    <source>
        <dbReference type="ARBA" id="ARBA00022490"/>
    </source>
</evidence>
<evidence type="ECO:0000256" key="2">
    <source>
        <dbReference type="ARBA" id="ARBA00004496"/>
    </source>
</evidence>
<dbReference type="CDD" id="cd06257">
    <property type="entry name" value="DnaJ"/>
    <property type="match status" value="1"/>
</dbReference>
<dbReference type="FunFam" id="1.20.1280.20:FF:000002">
    <property type="entry name" value="HscB mitochondrial iron-sulfur cluster co-chaperone"/>
    <property type="match status" value="1"/>
</dbReference>
<dbReference type="InterPro" id="IPR036869">
    <property type="entry name" value="J_dom_sf"/>
</dbReference>
<dbReference type="PANTHER" id="PTHR34560">
    <property type="entry name" value="POLYKETIDE CYCLASE/DEHYDRASE/LIPID TRANSPORT SUPERFAMILY PROTEIN"/>
    <property type="match status" value="1"/>
</dbReference>
<dbReference type="EMBL" id="RDQH01000340">
    <property type="protein sequence ID" value="RXH76426.1"/>
    <property type="molecule type" value="Genomic_DNA"/>
</dbReference>
<proteinExistence type="inferred from homology"/>
<dbReference type="InterPro" id="IPR023393">
    <property type="entry name" value="START-like_dom_sf"/>
</dbReference>
<evidence type="ECO:0000313" key="10">
    <source>
        <dbReference type="Proteomes" id="UP000290289"/>
    </source>
</evidence>
<dbReference type="GO" id="GO:0044571">
    <property type="term" value="P:[2Fe-2S] cluster assembly"/>
    <property type="evidence" value="ECO:0007669"/>
    <property type="project" value="InterPro"/>
</dbReference>
<dbReference type="InterPro" id="IPR004640">
    <property type="entry name" value="HscB"/>
</dbReference>
<comment type="similarity">
    <text evidence="3">Belongs to the HscB family.</text>
</comment>
<feature type="compositionally biased region" description="Polar residues" evidence="7">
    <location>
        <begin position="562"/>
        <end position="578"/>
    </location>
</feature>
<feature type="region of interest" description="Disordered" evidence="7">
    <location>
        <begin position="560"/>
        <end position="590"/>
    </location>
</feature>
<dbReference type="SUPFAM" id="SSF46565">
    <property type="entry name" value="Chaperone J-domain"/>
    <property type="match status" value="1"/>
</dbReference>
<reference evidence="9 10" key="1">
    <citation type="submission" date="2018-10" db="EMBL/GenBank/DDBJ databases">
        <title>A high-quality apple genome assembly.</title>
        <authorList>
            <person name="Hu J."/>
        </authorList>
    </citation>
    <scope>NUCLEOTIDE SEQUENCE [LARGE SCALE GENOMIC DNA]</scope>
    <source>
        <strain evidence="10">cv. HFTH1</strain>
        <tissue evidence="9">Young leaf</tissue>
    </source>
</reference>
<dbReference type="Gene3D" id="1.10.287.110">
    <property type="entry name" value="DnaJ domain"/>
    <property type="match status" value="1"/>
</dbReference>
<comment type="caution">
    <text evidence="9">The sequence shown here is derived from an EMBL/GenBank/DDBJ whole genome shotgun (WGS) entry which is preliminary data.</text>
</comment>
<dbReference type="AlphaFoldDB" id="A0A498HYG4"/>
<dbReference type="InterPro" id="IPR001623">
    <property type="entry name" value="DnaJ_domain"/>
</dbReference>
<keyword evidence="5" id="KW-0496">Mitochondrion</keyword>
<keyword evidence="10" id="KW-1185">Reference proteome</keyword>
<keyword evidence="4" id="KW-0963">Cytoplasm</keyword>
<dbReference type="STRING" id="3750.A0A498HYG4"/>
<evidence type="ECO:0000256" key="5">
    <source>
        <dbReference type="ARBA" id="ARBA00023128"/>
    </source>
</evidence>
<evidence type="ECO:0000256" key="6">
    <source>
        <dbReference type="ARBA" id="ARBA00023186"/>
    </source>
</evidence>
<dbReference type="SMART" id="SM00271">
    <property type="entry name" value="DnaJ"/>
    <property type="match status" value="1"/>
</dbReference>
<evidence type="ECO:0000256" key="1">
    <source>
        <dbReference type="ARBA" id="ARBA00004173"/>
    </source>
</evidence>
<feature type="compositionally biased region" description="Polar residues" evidence="7">
    <location>
        <begin position="497"/>
        <end position="512"/>
    </location>
</feature>
<feature type="region of interest" description="Disordered" evidence="7">
    <location>
        <begin position="495"/>
        <end position="519"/>
    </location>
</feature>
<dbReference type="GO" id="GO:0001671">
    <property type="term" value="F:ATPase activator activity"/>
    <property type="evidence" value="ECO:0007669"/>
    <property type="project" value="InterPro"/>
</dbReference>
<evidence type="ECO:0000259" key="8">
    <source>
        <dbReference type="PROSITE" id="PS50076"/>
    </source>
</evidence>
<gene>
    <name evidence="9" type="ORF">DVH24_019314</name>
</gene>
<keyword evidence="6" id="KW-0143">Chaperone</keyword>
<dbReference type="Gene3D" id="3.30.530.20">
    <property type="match status" value="1"/>
</dbReference>